<protein>
    <submittedName>
        <fullName evidence="3">Uncharacterized protein</fullName>
    </submittedName>
</protein>
<organism evidence="3 4">
    <name type="scientific">Jiella pelagia</name>
    <dbReference type="NCBI Taxonomy" id="2986949"/>
    <lineage>
        <taxon>Bacteria</taxon>
        <taxon>Pseudomonadati</taxon>
        <taxon>Pseudomonadota</taxon>
        <taxon>Alphaproteobacteria</taxon>
        <taxon>Hyphomicrobiales</taxon>
        <taxon>Aurantimonadaceae</taxon>
        <taxon>Jiella</taxon>
    </lineage>
</organism>
<sequence>MRPEEGYDGRRRSGLTLQFVLLVMFLAVVFGAIWIYEGDMVGSPPGQGPGSTPAPATAPQPVT</sequence>
<reference evidence="3" key="1">
    <citation type="submission" date="2022-12" db="EMBL/GenBank/DDBJ databases">
        <title>Jiella pelagia sp. nov., isolated from phosphonate enriched culture of Northwest Pacific surface seawater.</title>
        <authorList>
            <person name="Shin D.Y."/>
            <person name="Hwang C.Y."/>
        </authorList>
    </citation>
    <scope>NUCLEOTIDE SEQUENCE</scope>
    <source>
        <strain evidence="3">HL-NP1</strain>
    </source>
</reference>
<evidence type="ECO:0000256" key="2">
    <source>
        <dbReference type="SAM" id="Phobius"/>
    </source>
</evidence>
<dbReference type="Proteomes" id="UP001164020">
    <property type="component" value="Chromosome"/>
</dbReference>
<evidence type="ECO:0000313" key="4">
    <source>
        <dbReference type="Proteomes" id="UP001164020"/>
    </source>
</evidence>
<keyword evidence="2" id="KW-1133">Transmembrane helix</keyword>
<gene>
    <name evidence="3" type="ORF">OH818_21330</name>
</gene>
<evidence type="ECO:0000313" key="3">
    <source>
        <dbReference type="EMBL" id="WAP67947.1"/>
    </source>
</evidence>
<evidence type="ECO:0000256" key="1">
    <source>
        <dbReference type="SAM" id="MobiDB-lite"/>
    </source>
</evidence>
<keyword evidence="4" id="KW-1185">Reference proteome</keyword>
<keyword evidence="2" id="KW-0812">Transmembrane</keyword>
<name>A0ABY7BWZ0_9HYPH</name>
<proteinExistence type="predicted"/>
<feature type="region of interest" description="Disordered" evidence="1">
    <location>
        <begin position="44"/>
        <end position="63"/>
    </location>
</feature>
<dbReference type="EMBL" id="CP114029">
    <property type="protein sequence ID" value="WAP67947.1"/>
    <property type="molecule type" value="Genomic_DNA"/>
</dbReference>
<dbReference type="RefSeq" id="WP_268880422.1">
    <property type="nucleotide sequence ID" value="NZ_CP114029.1"/>
</dbReference>
<accession>A0ABY7BWZ0</accession>
<feature type="transmembrane region" description="Helical" evidence="2">
    <location>
        <begin position="15"/>
        <end position="36"/>
    </location>
</feature>
<keyword evidence="2" id="KW-0472">Membrane</keyword>